<feature type="domain" description="FAD/NAD(P)-binding" evidence="6">
    <location>
        <begin position="5"/>
        <end position="327"/>
    </location>
</feature>
<dbReference type="SUPFAM" id="SSF51905">
    <property type="entry name" value="FAD/NAD(P)-binding domain"/>
    <property type="match status" value="1"/>
</dbReference>
<keyword evidence="2" id="KW-0285">Flavoprotein</keyword>
<evidence type="ECO:0000256" key="4">
    <source>
        <dbReference type="PIRSR" id="PIRSR000350-3"/>
    </source>
</evidence>
<feature type="binding site" evidence="4">
    <location>
        <begin position="186"/>
        <end position="193"/>
    </location>
    <ligand>
        <name>NAD(+)</name>
        <dbReference type="ChEBI" id="CHEBI:57540"/>
    </ligand>
</feature>
<feature type="binding site" evidence="4">
    <location>
        <position position="312"/>
    </location>
    <ligand>
        <name>FAD</name>
        <dbReference type="ChEBI" id="CHEBI:57692"/>
    </ligand>
</feature>
<reference evidence="7" key="1">
    <citation type="submission" date="2016-09" db="EMBL/GenBank/DDBJ databases">
        <title>Draft genome of thermotolerant cyanobacterium Desertifilum sp. strain IPPAS B-1220.</title>
        <authorList>
            <person name="Sinetova M.A."/>
            <person name="Bolakhan K."/>
            <person name="Zayadan B.K."/>
            <person name="Mironov K.S."/>
            <person name="Ustinova V."/>
            <person name="Kupriyanova E.V."/>
            <person name="Sidorov R.A."/>
            <person name="Skrypnik A.N."/>
            <person name="Gogoleva N.E."/>
            <person name="Gogolev Y.V."/>
            <person name="Los D.A."/>
        </authorList>
    </citation>
    <scope>NUCLEOTIDE SEQUENCE [LARGE SCALE GENOMIC DNA]</scope>
    <source>
        <strain evidence="7">IPPAS B-1220</strain>
    </source>
</reference>
<keyword evidence="3 4" id="KW-0274">FAD</keyword>
<comment type="similarity">
    <text evidence="1">Belongs to the class-I pyridine nucleotide-disulfide oxidoreductase family.</text>
</comment>
<dbReference type="GO" id="GO:0050660">
    <property type="term" value="F:flavin adenine dinucleotide binding"/>
    <property type="evidence" value="ECO:0007669"/>
    <property type="project" value="TreeGrafter"/>
</dbReference>
<dbReference type="AlphaFoldDB" id="A0A1E5QJR2"/>
<dbReference type="Pfam" id="PF02852">
    <property type="entry name" value="Pyr_redox_dim"/>
    <property type="match status" value="1"/>
</dbReference>
<dbReference type="OrthoDB" id="9807946at2"/>
<evidence type="ECO:0008006" key="8">
    <source>
        <dbReference type="Google" id="ProtNLM"/>
    </source>
</evidence>
<name>A0A1E5QJR2_9CYAN</name>
<gene>
    <name evidence="7" type="ORF">BH720_11995</name>
</gene>
<comment type="cofactor">
    <cofactor evidence="4">
        <name>FAD</name>
        <dbReference type="ChEBI" id="CHEBI:57692"/>
    </cofactor>
    <text evidence="4">Binds 1 FAD per subunit.</text>
</comment>
<evidence type="ECO:0000259" key="5">
    <source>
        <dbReference type="Pfam" id="PF02852"/>
    </source>
</evidence>
<proteinExistence type="inferred from homology"/>
<feature type="binding site" evidence="4">
    <location>
        <position position="116"/>
    </location>
    <ligand>
        <name>FAD</name>
        <dbReference type="ChEBI" id="CHEBI:57692"/>
    </ligand>
</feature>
<comment type="caution">
    <text evidence="7">The sequence shown here is derived from an EMBL/GenBank/DDBJ whole genome shotgun (WGS) entry which is preliminary data.</text>
</comment>
<dbReference type="STRING" id="1781255.BH720_11995"/>
<evidence type="ECO:0000256" key="1">
    <source>
        <dbReference type="ARBA" id="ARBA00007532"/>
    </source>
</evidence>
<dbReference type="EMBL" id="MJGC01000058">
    <property type="protein sequence ID" value="OEJ74936.1"/>
    <property type="molecule type" value="Genomic_DNA"/>
</dbReference>
<dbReference type="Gene3D" id="3.30.390.30">
    <property type="match status" value="1"/>
</dbReference>
<dbReference type="Pfam" id="PF07992">
    <property type="entry name" value="Pyr_redox_2"/>
    <property type="match status" value="1"/>
</dbReference>
<evidence type="ECO:0000256" key="2">
    <source>
        <dbReference type="ARBA" id="ARBA00022630"/>
    </source>
</evidence>
<dbReference type="PANTHER" id="PTHR43014:SF2">
    <property type="entry name" value="MERCURIC REDUCTASE"/>
    <property type="match status" value="1"/>
</dbReference>
<dbReference type="InterPro" id="IPR004099">
    <property type="entry name" value="Pyr_nucl-diS_OxRdtase_dimer"/>
</dbReference>
<evidence type="ECO:0000259" key="6">
    <source>
        <dbReference type="Pfam" id="PF07992"/>
    </source>
</evidence>
<sequence length="486" mass="53515">MTVDYDLVVIGGSAAGVYAALFAAQLKARVALVEPPAIDRHSDLGSGYRYCLSEVNRMASYAVQLQQWEAPEALADFDLDFAQVNHWAQATADTLAESASPAVLAAKGIDMIRGVGQFCRRPHLAFEVQEADGYGSIRRLRAGAYLLAPEMRADPPEIEGIETTGYLTISGLRQLQQLPQTLAIVGGDPVGVELAQSLARLGTRVTLIVRSPQILAKEDPEASQLLQAMLEAEGVCVLTQAEAIHAREIAGKKWIQAGNKAIETDEILWVTGQTPNVEQLNLEGVGVRWHRHYIQTNQKLQTTHPRIYACGDAVGGYRFAHLATYEASVAVKNALFWPRWTVDYRAIPWAIFTQPQLARVGMTEVQARRRYGKDVLVVRHYFKQVSAAVLQGETTGFCKLIGRANGEILGASIVGVAAAEFVGAIALAMRHKIKVGAIAQLPQISPTASEIIFQTAQAWRQQRFAQNRTWQNLLESYFNIRRSWRS</sequence>
<dbReference type="InterPro" id="IPR023753">
    <property type="entry name" value="FAD/NAD-binding_dom"/>
</dbReference>
<evidence type="ECO:0000256" key="3">
    <source>
        <dbReference type="ARBA" id="ARBA00022827"/>
    </source>
</evidence>
<dbReference type="PRINTS" id="PR00368">
    <property type="entry name" value="FADPNR"/>
</dbReference>
<dbReference type="InterPro" id="IPR001100">
    <property type="entry name" value="Pyr_nuc-diS_OxRdtase"/>
</dbReference>
<dbReference type="InterPro" id="IPR016156">
    <property type="entry name" value="FAD/NAD-linked_Rdtase_dimer_sf"/>
</dbReference>
<dbReference type="GO" id="GO:0003955">
    <property type="term" value="F:NAD(P)H dehydrogenase (quinone) activity"/>
    <property type="evidence" value="ECO:0007669"/>
    <property type="project" value="TreeGrafter"/>
</dbReference>
<dbReference type="PANTHER" id="PTHR43014">
    <property type="entry name" value="MERCURIC REDUCTASE"/>
    <property type="match status" value="1"/>
</dbReference>
<protein>
    <recommendedName>
        <fullName evidence="8">Mercuric reductase</fullName>
    </recommendedName>
</protein>
<keyword evidence="4" id="KW-0520">NAD</keyword>
<dbReference type="Gene3D" id="3.50.50.60">
    <property type="entry name" value="FAD/NAD(P)-binding domain"/>
    <property type="match status" value="2"/>
</dbReference>
<dbReference type="PIRSF" id="PIRSF000350">
    <property type="entry name" value="Mercury_reductase_MerA"/>
    <property type="match status" value="1"/>
</dbReference>
<feature type="domain" description="Pyridine nucleotide-disulphide oxidoreductase dimerisation" evidence="5">
    <location>
        <begin position="347"/>
        <end position="452"/>
    </location>
</feature>
<evidence type="ECO:0000313" key="7">
    <source>
        <dbReference type="EMBL" id="OEJ74936.1"/>
    </source>
</evidence>
<organism evidence="7">
    <name type="scientific">Desertifilum tharense IPPAS B-1220</name>
    <dbReference type="NCBI Taxonomy" id="1781255"/>
    <lineage>
        <taxon>Bacteria</taxon>
        <taxon>Bacillati</taxon>
        <taxon>Cyanobacteriota</taxon>
        <taxon>Cyanophyceae</taxon>
        <taxon>Desertifilales</taxon>
        <taxon>Desertifilaceae</taxon>
        <taxon>Desertifilum</taxon>
    </lineage>
</organism>
<dbReference type="SUPFAM" id="SSF55424">
    <property type="entry name" value="FAD/NAD-linked reductases, dimerisation (C-terminal) domain"/>
    <property type="match status" value="1"/>
</dbReference>
<keyword evidence="4" id="KW-0547">Nucleotide-binding</keyword>
<feature type="binding site" evidence="4">
    <location>
        <position position="272"/>
    </location>
    <ligand>
        <name>NAD(+)</name>
        <dbReference type="ChEBI" id="CHEBI:57540"/>
    </ligand>
</feature>
<dbReference type="PRINTS" id="PR00411">
    <property type="entry name" value="PNDRDTASEI"/>
</dbReference>
<dbReference type="InterPro" id="IPR036188">
    <property type="entry name" value="FAD/NAD-bd_sf"/>
</dbReference>
<accession>A0A1E5QJR2</accession>
<dbReference type="RefSeq" id="WP_069967445.1">
    <property type="nucleotide sequence ID" value="NZ_CM124774.1"/>
</dbReference>